<dbReference type="Gene3D" id="3.30.70.260">
    <property type="match status" value="1"/>
</dbReference>
<dbReference type="SUPFAM" id="SSF55021">
    <property type="entry name" value="ACT-like"/>
    <property type="match status" value="1"/>
</dbReference>
<gene>
    <name evidence="1" type="ORF">SAMN04488509_10419</name>
</gene>
<dbReference type="RefSeq" id="WP_091241557.1">
    <property type="nucleotide sequence ID" value="NZ_FNAG01000004.1"/>
</dbReference>
<dbReference type="Proteomes" id="UP000199603">
    <property type="component" value="Unassembled WGS sequence"/>
</dbReference>
<reference evidence="1 2" key="1">
    <citation type="submission" date="2016-10" db="EMBL/GenBank/DDBJ databases">
        <authorList>
            <person name="de Groot N.N."/>
        </authorList>
    </citation>
    <scope>NUCLEOTIDE SEQUENCE [LARGE SCALE GENOMIC DNA]</scope>
    <source>
        <strain evidence="1 2">DSM 16957</strain>
    </source>
</reference>
<sequence length="78" mass="8887">MRFRLDLTLRPAEGALLRVLGTAERRGYTPLAIEGQRQGDDEAWRLQLTLSGERPPEGLCRQMEKLYDCLKVEVAECP</sequence>
<dbReference type="STRING" id="265719.SAMN04488509_10419"/>
<name>A0A1G6W0C8_9GAMM</name>
<evidence type="ECO:0000313" key="2">
    <source>
        <dbReference type="Proteomes" id="UP000199603"/>
    </source>
</evidence>
<dbReference type="Pfam" id="PF13710">
    <property type="entry name" value="ACT_5"/>
    <property type="match status" value="1"/>
</dbReference>
<keyword evidence="2" id="KW-1185">Reference proteome</keyword>
<dbReference type="AlphaFoldDB" id="A0A1G6W0C8"/>
<proteinExistence type="predicted"/>
<dbReference type="OrthoDB" id="6198158at2"/>
<accession>A0A1G6W0C8</accession>
<dbReference type="EMBL" id="FNAG01000004">
    <property type="protein sequence ID" value="SDD58526.1"/>
    <property type="molecule type" value="Genomic_DNA"/>
</dbReference>
<protein>
    <submittedName>
        <fullName evidence="1">Acetolactate synthase, small subunit</fullName>
    </submittedName>
</protein>
<evidence type="ECO:0000313" key="1">
    <source>
        <dbReference type="EMBL" id="SDD58526.1"/>
    </source>
</evidence>
<organism evidence="1 2">
    <name type="scientific">Aquimonas voraii</name>
    <dbReference type="NCBI Taxonomy" id="265719"/>
    <lineage>
        <taxon>Bacteria</taxon>
        <taxon>Pseudomonadati</taxon>
        <taxon>Pseudomonadota</taxon>
        <taxon>Gammaproteobacteria</taxon>
        <taxon>Lysobacterales</taxon>
        <taxon>Lysobacteraceae</taxon>
        <taxon>Aquimonas</taxon>
    </lineage>
</organism>
<dbReference type="InterPro" id="IPR045865">
    <property type="entry name" value="ACT-like_dom_sf"/>
</dbReference>